<gene>
    <name evidence="1" type="ORF">GGR04_004440</name>
</gene>
<accession>A0A7W6H8Q2</accession>
<dbReference type="AlphaFoldDB" id="A0A7W6H8Q2"/>
<dbReference type="EMBL" id="JACIEK010000023">
    <property type="protein sequence ID" value="MBB4000562.1"/>
    <property type="molecule type" value="Genomic_DNA"/>
</dbReference>
<name>A0A7W6H8Q2_9HYPH</name>
<reference evidence="1 2" key="1">
    <citation type="submission" date="2020-08" db="EMBL/GenBank/DDBJ databases">
        <title>Genomic Encyclopedia of Type Strains, Phase IV (KMG-IV): sequencing the most valuable type-strain genomes for metagenomic binning, comparative biology and taxonomic classification.</title>
        <authorList>
            <person name="Goeker M."/>
        </authorList>
    </citation>
    <scope>NUCLEOTIDE SEQUENCE [LARGE SCALE GENOMIC DNA]</scope>
    <source>
        <strain evidence="1 2">DSM 102238</strain>
    </source>
</reference>
<evidence type="ECO:0000313" key="2">
    <source>
        <dbReference type="Proteomes" id="UP000542776"/>
    </source>
</evidence>
<proteinExistence type="predicted"/>
<dbReference type="Proteomes" id="UP000542776">
    <property type="component" value="Unassembled WGS sequence"/>
</dbReference>
<evidence type="ECO:0000313" key="1">
    <source>
        <dbReference type="EMBL" id="MBB4000562.1"/>
    </source>
</evidence>
<protein>
    <submittedName>
        <fullName evidence="1">Uncharacterized protein (DUF433 family)</fullName>
    </submittedName>
</protein>
<organism evidence="1 2">
    <name type="scientific">Aureimonas pseudogalii</name>
    <dbReference type="NCBI Taxonomy" id="1744844"/>
    <lineage>
        <taxon>Bacteria</taxon>
        <taxon>Pseudomonadati</taxon>
        <taxon>Pseudomonadota</taxon>
        <taxon>Alphaproteobacteria</taxon>
        <taxon>Hyphomicrobiales</taxon>
        <taxon>Aurantimonadaceae</taxon>
        <taxon>Aureimonas</taxon>
    </lineage>
</organism>
<comment type="caution">
    <text evidence="1">The sequence shown here is derived from an EMBL/GenBank/DDBJ whole genome shotgun (WGS) entry which is preliminary data.</text>
</comment>
<keyword evidence="2" id="KW-1185">Reference proteome</keyword>
<sequence>MSMFELRVRCVSMNQAAATHSAIPLDVGSYTAVEAARLLRTPALNIRRWMQGYDHGPKEKRRHSPPLWTPQLAMINDHLEIGFRDLVELRFVKAFLAAGVGLVAVRNCLERARECVEDDHPLSTQRFRTDGRSIFLQTFEGSDEPKLIDLRSRQYVFNQVFERSFKDLDIEDDAVVRWRPYKGKASIVIDPTRSFGQPIAASFGIPTTVLSDAAKAEGSIARAARLYDVPVAVVRDAVHFEEDLLAA</sequence>